<dbReference type="PATRIC" id="fig|1800.3.peg.2853"/>
<dbReference type="RefSeq" id="WP_048418828.1">
    <property type="nucleotide sequence ID" value="NZ_JYNX01000036.1"/>
</dbReference>
<keyword evidence="3" id="KW-1185">Reference proteome</keyword>
<feature type="transmembrane region" description="Helical" evidence="1">
    <location>
        <begin position="6"/>
        <end position="28"/>
    </location>
</feature>
<comment type="caution">
    <text evidence="2">The sequence shown here is derived from an EMBL/GenBank/DDBJ whole genome shotgun (WGS) entry which is preliminary data.</text>
</comment>
<keyword evidence="1" id="KW-0472">Membrane</keyword>
<name>A0A0J6W7T3_MYCCU</name>
<dbReference type="EMBL" id="JYNX01000036">
    <property type="protein sequence ID" value="KMO79305.1"/>
    <property type="molecule type" value="Genomic_DNA"/>
</dbReference>
<sequence length="62" mass="6472">MIGGHLATVLTPLPVLVPMVAAALTLLAGRKPRLQRGIAVLALPSWCCSSPSAVKLPLRMIT</sequence>
<protein>
    <submittedName>
        <fullName evidence="2">Putative monovalent cation/H+ antiporter subunit D</fullName>
    </submittedName>
</protein>
<organism evidence="2 3">
    <name type="scientific">Mycolicibacterium chubuense</name>
    <name type="common">Mycobacterium chubuense</name>
    <dbReference type="NCBI Taxonomy" id="1800"/>
    <lineage>
        <taxon>Bacteria</taxon>
        <taxon>Bacillati</taxon>
        <taxon>Actinomycetota</taxon>
        <taxon>Actinomycetes</taxon>
        <taxon>Mycobacteriales</taxon>
        <taxon>Mycobacteriaceae</taxon>
        <taxon>Mycolicibacterium</taxon>
    </lineage>
</organism>
<reference evidence="2 3" key="1">
    <citation type="journal article" date="2015" name="Genome Biol. Evol.">
        <title>Characterization of Three Mycobacterium spp. with Potential Use in Bioremediation by Genome Sequencing and Comparative Genomics.</title>
        <authorList>
            <person name="Das S."/>
            <person name="Pettersson B.M."/>
            <person name="Behra P.R."/>
            <person name="Ramesh M."/>
            <person name="Dasgupta S."/>
            <person name="Bhattacharya A."/>
            <person name="Kirsebom L.A."/>
        </authorList>
    </citation>
    <scope>NUCLEOTIDE SEQUENCE [LARGE SCALE GENOMIC DNA]</scope>
    <source>
        <strain evidence="2 3">DSM 44219</strain>
    </source>
</reference>
<dbReference type="AlphaFoldDB" id="A0A0J6W7T3"/>
<dbReference type="Proteomes" id="UP000036176">
    <property type="component" value="Unassembled WGS sequence"/>
</dbReference>
<evidence type="ECO:0000313" key="2">
    <source>
        <dbReference type="EMBL" id="KMO79305.1"/>
    </source>
</evidence>
<keyword evidence="1" id="KW-0812">Transmembrane</keyword>
<evidence type="ECO:0000256" key="1">
    <source>
        <dbReference type="SAM" id="Phobius"/>
    </source>
</evidence>
<gene>
    <name evidence="2" type="ORF">MCHUDSM44219_02847</name>
</gene>
<evidence type="ECO:0000313" key="3">
    <source>
        <dbReference type="Proteomes" id="UP000036176"/>
    </source>
</evidence>
<accession>A0A0J6W7T3</accession>
<keyword evidence="1" id="KW-1133">Transmembrane helix</keyword>
<proteinExistence type="predicted"/>